<dbReference type="KEGG" id="palk:PSAKL28_10190"/>
<dbReference type="Proteomes" id="UP000028931">
    <property type="component" value="Chromosome"/>
</dbReference>
<evidence type="ECO:0000313" key="2">
    <source>
        <dbReference type="Proteomes" id="UP000028931"/>
    </source>
</evidence>
<evidence type="ECO:0000313" key="1">
    <source>
        <dbReference type="EMBL" id="AIL60249.1"/>
    </source>
</evidence>
<dbReference type="EMBL" id="CP009048">
    <property type="protein sequence ID" value="AIL60249.1"/>
    <property type="molecule type" value="Genomic_DNA"/>
</dbReference>
<protein>
    <submittedName>
        <fullName evidence="1">Uncharacterized protein</fullName>
    </submittedName>
</protein>
<proteinExistence type="predicted"/>
<dbReference type="HOGENOM" id="CLU_192283_1_0_6"/>
<dbReference type="AlphaFoldDB" id="A0A077F8P2"/>
<name>A0A077F8P2_9PSED</name>
<reference evidence="1 2" key="1">
    <citation type="submission" date="2014-07" db="EMBL/GenBank/DDBJ databases">
        <authorList>
            <person name="Lee K."/>
            <person name="Lim J.Y."/>
            <person name="Hwang I."/>
        </authorList>
    </citation>
    <scope>NUCLEOTIDE SEQUENCE [LARGE SCALE GENOMIC DNA]</scope>
    <source>
        <strain evidence="1 2">KL28</strain>
    </source>
</reference>
<sequence>MGLKSRKCAVVCAIAAVVGLYAAAAYRVEQIRNQPYSAASCSLASCVPHTATLSALK</sequence>
<organism evidence="1 2">
    <name type="scientific">Pseudomonas alkylphenolica</name>
    <dbReference type="NCBI Taxonomy" id="237609"/>
    <lineage>
        <taxon>Bacteria</taxon>
        <taxon>Pseudomonadati</taxon>
        <taxon>Pseudomonadota</taxon>
        <taxon>Gammaproteobacteria</taxon>
        <taxon>Pseudomonadales</taxon>
        <taxon>Pseudomonadaceae</taxon>
        <taxon>Pseudomonas</taxon>
    </lineage>
</organism>
<gene>
    <name evidence="1" type="ORF">PSAKL28_10190</name>
</gene>
<accession>A0A077F8P2</accession>
<dbReference type="RefSeq" id="WP_167335110.1">
    <property type="nucleotide sequence ID" value="NZ_CP009048.1"/>
</dbReference>